<name>A0A369JSF1_HYPMA</name>
<keyword evidence="1" id="KW-0547">Nucleotide-binding</keyword>
<keyword evidence="1" id="KW-0233">DNA recombination</keyword>
<gene>
    <name evidence="6" type="primary">pif1_3</name>
    <name evidence="6" type="ORF">Hypma_009995</name>
</gene>
<dbReference type="GO" id="GO:0016887">
    <property type="term" value="F:ATP hydrolysis activity"/>
    <property type="evidence" value="ECO:0007669"/>
    <property type="project" value="RHEA"/>
</dbReference>
<dbReference type="Pfam" id="PF20209">
    <property type="entry name" value="DUF6570"/>
    <property type="match status" value="1"/>
</dbReference>
<feature type="domain" description="DNA helicase Pif1-like DEAD-box helicase" evidence="3">
    <location>
        <begin position="1375"/>
        <end position="1568"/>
    </location>
</feature>
<dbReference type="GO" id="GO:0000723">
    <property type="term" value="P:telomere maintenance"/>
    <property type="evidence" value="ECO:0007669"/>
    <property type="project" value="InterPro"/>
</dbReference>
<feature type="domain" description="Helitron helicase-like" evidence="4">
    <location>
        <begin position="545"/>
        <end position="769"/>
    </location>
</feature>
<evidence type="ECO:0000259" key="4">
    <source>
        <dbReference type="Pfam" id="PF14214"/>
    </source>
</evidence>
<comment type="cofactor">
    <cofactor evidence="1">
        <name>Mg(2+)</name>
        <dbReference type="ChEBI" id="CHEBI:18420"/>
    </cofactor>
</comment>
<protein>
    <recommendedName>
        <fullName evidence="1">ATP-dependent DNA helicase</fullName>
        <ecNumber evidence="1">5.6.2.3</ecNumber>
    </recommendedName>
</protein>
<evidence type="ECO:0000256" key="1">
    <source>
        <dbReference type="RuleBase" id="RU363044"/>
    </source>
</evidence>
<comment type="caution">
    <text evidence="6">The sequence shown here is derived from an EMBL/GenBank/DDBJ whole genome shotgun (WGS) entry which is preliminary data.</text>
</comment>
<dbReference type="InterPro" id="IPR027417">
    <property type="entry name" value="P-loop_NTPase"/>
</dbReference>
<feature type="compositionally biased region" description="Polar residues" evidence="2">
    <location>
        <begin position="94"/>
        <end position="111"/>
    </location>
</feature>
<dbReference type="EMBL" id="LUEZ02000049">
    <property type="protein sequence ID" value="RDB22623.1"/>
    <property type="molecule type" value="Genomic_DNA"/>
</dbReference>
<dbReference type="OrthoDB" id="432234at2759"/>
<dbReference type="STRING" id="39966.A0A369JSF1"/>
<comment type="catalytic activity">
    <reaction evidence="1">
        <text>ATP + H2O = ADP + phosphate + H(+)</text>
        <dbReference type="Rhea" id="RHEA:13065"/>
        <dbReference type="ChEBI" id="CHEBI:15377"/>
        <dbReference type="ChEBI" id="CHEBI:15378"/>
        <dbReference type="ChEBI" id="CHEBI:30616"/>
        <dbReference type="ChEBI" id="CHEBI:43474"/>
        <dbReference type="ChEBI" id="CHEBI:456216"/>
        <dbReference type="EC" id="5.6.2.3"/>
    </reaction>
</comment>
<dbReference type="GO" id="GO:0006310">
    <property type="term" value="P:DNA recombination"/>
    <property type="evidence" value="ECO:0007669"/>
    <property type="project" value="UniProtKB-KW"/>
</dbReference>
<dbReference type="InterPro" id="IPR051055">
    <property type="entry name" value="PIF1_helicase"/>
</dbReference>
<proteinExistence type="inferred from homology"/>
<reference evidence="6" key="1">
    <citation type="submission" date="2018-04" db="EMBL/GenBank/DDBJ databases">
        <title>Whole genome sequencing of Hypsizygus marmoreus.</title>
        <authorList>
            <person name="Choi I.-G."/>
            <person name="Min B."/>
            <person name="Kim J.-G."/>
            <person name="Kim S."/>
            <person name="Oh Y.-L."/>
            <person name="Kong W.-S."/>
            <person name="Park H."/>
            <person name="Jeong J."/>
            <person name="Song E.-S."/>
        </authorList>
    </citation>
    <scope>NUCLEOTIDE SEQUENCE [LARGE SCALE GENOMIC DNA]</scope>
    <source>
        <strain evidence="6">51987-8</strain>
    </source>
</reference>
<dbReference type="Pfam" id="PF05970">
    <property type="entry name" value="PIF1"/>
    <property type="match status" value="1"/>
</dbReference>
<keyword evidence="1" id="KW-0378">Hydrolase</keyword>
<evidence type="ECO:0000259" key="5">
    <source>
        <dbReference type="Pfam" id="PF20209"/>
    </source>
</evidence>
<dbReference type="PANTHER" id="PTHR47642">
    <property type="entry name" value="ATP-DEPENDENT DNA HELICASE"/>
    <property type="match status" value="1"/>
</dbReference>
<evidence type="ECO:0000313" key="7">
    <source>
        <dbReference type="Proteomes" id="UP000076154"/>
    </source>
</evidence>
<dbReference type="GO" id="GO:0005524">
    <property type="term" value="F:ATP binding"/>
    <property type="evidence" value="ECO:0007669"/>
    <property type="project" value="UniProtKB-KW"/>
</dbReference>
<keyword evidence="7" id="KW-1185">Reference proteome</keyword>
<dbReference type="GO" id="GO:0006281">
    <property type="term" value="P:DNA repair"/>
    <property type="evidence" value="ECO:0007669"/>
    <property type="project" value="UniProtKB-KW"/>
</dbReference>
<keyword evidence="1" id="KW-0067">ATP-binding</keyword>
<feature type="region of interest" description="Disordered" evidence="2">
    <location>
        <begin position="393"/>
        <end position="416"/>
    </location>
</feature>
<dbReference type="Pfam" id="PF14214">
    <property type="entry name" value="Helitron_like_N"/>
    <property type="match status" value="1"/>
</dbReference>
<dbReference type="InParanoid" id="A0A369JSF1"/>
<dbReference type="CDD" id="cd18809">
    <property type="entry name" value="SF1_C_RecD"/>
    <property type="match status" value="1"/>
</dbReference>
<feature type="region of interest" description="Disordered" evidence="2">
    <location>
        <begin position="73"/>
        <end position="119"/>
    </location>
</feature>
<dbReference type="Proteomes" id="UP000076154">
    <property type="component" value="Unassembled WGS sequence"/>
</dbReference>
<keyword evidence="1" id="KW-0234">DNA repair</keyword>
<dbReference type="InterPro" id="IPR046700">
    <property type="entry name" value="DUF6570"/>
</dbReference>
<sequence length="1867" mass="206349">MSAPDQRSIARAAEVLTVPQILNACQGHVSLPREAKRNKRQLLAFLDHASTEVQKSVLEAALLPANARKRQRAAATQTQCKRRRVHENDYEATEGSQPQPSLLGHNTTSTGNEDEPPAVDASFMNAVSDTIIQSRIIRYLEATSNESLASFVCAVCARAAGIALAIEIAIADIPNKHLLVPAKSHPRHTLTEGVLLSSAGFTTGGDCNVCRDCWRKLSSERLPSFAVANRMWIGDIPHELAVLTPVERLLVGRHLPAAYVVKMYPKVKGSRNWDPATFNSKMRGNVSSYRLAPEDTMHFMEGNEMPPNPAVFAATIAVTIVGTGGKKEGTLPGILRVRRKRVHAALVWLATNNPIYADIVISDARLALLPENGIPQEILDVVRLSEDTTLVGEEHSGYVPDQDGDDEPATNDLSPHPELANAAGVLDIEHAMDEEDELESATFDAGVFPLHSLGVVDVAGTDVPEGDIIAHGLSNLTGDQVPDLVIRRSSAFVNEYARVDEESGLRTDGGPNNANHLLGCFPVLFPYGEGGFEVDRLVNVPYERHASWAIEYHDKRFRTDLLFMFLVFGVIQKRQVCRATTLQMKKSAFRDNERLLSALTPADLKKASAEESRRVPFSNPGVQALRTNITSVRSKVQGTDESRQSIRSQIWSNSVRFNPPSLWIMINPADTHNPIAQVLAGEEIDLDHFDPEIGPGKTKRGVNIASDPYAAAKFFHSTIENLLVCLFGIKGSSKNQHVQREVGILGTVNAYIGTVEAQGRGTLHLHMILWLAGAPTAPVMKEALQSAQFRERVAQYIAVTIRADLSGAAAAEVLAIPKQTAISYARPLDPRNAGYKEAAISRERDLARSLQLHTCDRERCLVTTRGTTRCKRRAPFPLSETNWIDCNGLWRPVRTHGYLNNWNPCVIQTLLCNHDFKLITNGGDTKDLSFYITNYSTKQQTTTSNGSALIAKKLAFHQRVERRNGDLVDVNRKLLNRCSNTLSREREFSAPEVVNSAAASLRSAFPEFSRRRYFSLDDGDTDGVQGNNEPQDEVVRVQMVNGRICLCDQLKEYMDRGEELENTNLHDFFATTYDSPNKPNEPDTNDDHAPRGRRPNRRVPYLASSDRGDHCRVVRSTGHEMVPQFIGRWFPRNDDPAVSELYSATMLMLLKPWRTLMDLREAGQTFAQCRRACLDVVPESLRIMQNIQYFYECSDAASRKRDKADSDVGHPAPNEAAENPATVLLATSGSNSDEAYESTVTEADIEMAMQQSWPAREVKFGDAALAIAEDVGIFDYGVQQAKPERGAKTATRDDREQHAMWSAHVQDITRCPPRIPVPENSMIGNSPQGDLHVLDPPKKPDNVDLSFLKADQRRAHTIISNHLDAHLANRNPPQLLMIVQGQGGTGKSTLISKITETFEHRNCIQLLSKTATTGVAASLIKGQTLHSWASIPRGGGLKAPGKATREKRAKNIGVTKYLIIDEFSMLMKEIMNMLSQILGQHFNDHGSASSTRPFGNVCIILFGDPHQFPPVGNPSASLFTTKNSNQNHQVGRSLYEQFTVVVNLEEQIRVTDYAWSSMLNRLRTGDCTASDISMIRGLIVTAKHCELPDFQSSPWDGAVLITSRHGVREQWNMAGLTKHCLRTGHRAYRFFAEDYVTADGTSLNLHQRVAVASMRPKETGDLAPDLHMAIGMKVMITMNIATEADLANGTRGVIEDIILDERDADTAMDHPSGVTTLRHPPAVVLVRPLHTTFAPIPGLPPGVIPVFPSQANFVLKNAVGHNTKITRRQMAMTAAYAFTDYKSQGQTLEHVIVDLAKPPIGGLTPFNAYVALSRSRGASTIQLLRDFDDVLFTRHPSDALDAEDRRLEELERTTRDVFGELGESFQY</sequence>
<comment type="similarity">
    <text evidence="1">Belongs to the helicase family.</text>
</comment>
<keyword evidence="1 6" id="KW-0347">Helicase</keyword>
<dbReference type="InterPro" id="IPR025476">
    <property type="entry name" value="Helitron_helicase-like"/>
</dbReference>
<evidence type="ECO:0000256" key="2">
    <source>
        <dbReference type="SAM" id="MobiDB-lite"/>
    </source>
</evidence>
<evidence type="ECO:0000313" key="6">
    <source>
        <dbReference type="EMBL" id="RDB22623.1"/>
    </source>
</evidence>
<dbReference type="SUPFAM" id="SSF52540">
    <property type="entry name" value="P-loop containing nucleoside triphosphate hydrolases"/>
    <property type="match status" value="2"/>
</dbReference>
<feature type="region of interest" description="Disordered" evidence="2">
    <location>
        <begin position="1070"/>
        <end position="1101"/>
    </location>
</feature>
<dbReference type="InterPro" id="IPR010285">
    <property type="entry name" value="DNA_helicase_pif1-like_DEAD"/>
</dbReference>
<evidence type="ECO:0000259" key="3">
    <source>
        <dbReference type="Pfam" id="PF05970"/>
    </source>
</evidence>
<accession>A0A369JSF1</accession>
<dbReference type="GO" id="GO:0043139">
    <property type="term" value="F:5'-3' DNA helicase activity"/>
    <property type="evidence" value="ECO:0007669"/>
    <property type="project" value="UniProtKB-EC"/>
</dbReference>
<dbReference type="Gene3D" id="3.40.50.300">
    <property type="entry name" value="P-loop containing nucleotide triphosphate hydrolases"/>
    <property type="match status" value="1"/>
</dbReference>
<dbReference type="EC" id="5.6.2.3" evidence="1"/>
<feature type="domain" description="DUF6570" evidence="5">
    <location>
        <begin position="220"/>
        <end position="366"/>
    </location>
</feature>
<organism evidence="6 7">
    <name type="scientific">Hypsizygus marmoreus</name>
    <name type="common">White beech mushroom</name>
    <name type="synonym">Agaricus marmoreus</name>
    <dbReference type="NCBI Taxonomy" id="39966"/>
    <lineage>
        <taxon>Eukaryota</taxon>
        <taxon>Fungi</taxon>
        <taxon>Dikarya</taxon>
        <taxon>Basidiomycota</taxon>
        <taxon>Agaricomycotina</taxon>
        <taxon>Agaricomycetes</taxon>
        <taxon>Agaricomycetidae</taxon>
        <taxon>Agaricales</taxon>
        <taxon>Tricholomatineae</taxon>
        <taxon>Lyophyllaceae</taxon>
        <taxon>Hypsizygus</taxon>
    </lineage>
</organism>
<keyword evidence="1" id="KW-0227">DNA damage</keyword>